<dbReference type="InterPro" id="IPR012932">
    <property type="entry name" value="VKOR"/>
</dbReference>
<gene>
    <name evidence="12" type="ORF">J6I44_04845</name>
</gene>
<protein>
    <submittedName>
        <fullName evidence="12">Vitamin K epoxide reductase family protein</fullName>
    </submittedName>
</protein>
<keyword evidence="13" id="KW-1185">Reference proteome</keyword>
<comment type="subcellular location">
    <subcellularLocation>
        <location evidence="1">Membrane</location>
        <topology evidence="1">Multi-pass membrane protein</topology>
    </subcellularLocation>
</comment>
<feature type="transmembrane region" description="Helical" evidence="10">
    <location>
        <begin position="233"/>
        <end position="251"/>
    </location>
</feature>
<comment type="caution">
    <text evidence="12">The sequence shown here is derived from an EMBL/GenBank/DDBJ whole genome shotgun (WGS) entry which is preliminary data.</text>
</comment>
<feature type="transmembrane region" description="Helical" evidence="10">
    <location>
        <begin position="257"/>
        <end position="278"/>
    </location>
</feature>
<keyword evidence="9" id="KW-0676">Redox-active center</keyword>
<evidence type="ECO:0000256" key="2">
    <source>
        <dbReference type="ARBA" id="ARBA00006214"/>
    </source>
</evidence>
<evidence type="ECO:0000313" key="13">
    <source>
        <dbReference type="Proteomes" id="UP001207918"/>
    </source>
</evidence>
<evidence type="ECO:0000256" key="4">
    <source>
        <dbReference type="ARBA" id="ARBA00022719"/>
    </source>
</evidence>
<keyword evidence="6" id="KW-0560">Oxidoreductase</keyword>
<evidence type="ECO:0000259" key="11">
    <source>
        <dbReference type="Pfam" id="PF07884"/>
    </source>
</evidence>
<evidence type="ECO:0000256" key="6">
    <source>
        <dbReference type="ARBA" id="ARBA00023002"/>
    </source>
</evidence>
<dbReference type="InterPro" id="IPR038354">
    <property type="entry name" value="VKOR_sf"/>
</dbReference>
<feature type="transmembrane region" description="Helical" evidence="10">
    <location>
        <begin position="114"/>
        <end position="133"/>
    </location>
</feature>
<evidence type="ECO:0000256" key="1">
    <source>
        <dbReference type="ARBA" id="ARBA00004141"/>
    </source>
</evidence>
<keyword evidence="8" id="KW-1015">Disulfide bond</keyword>
<evidence type="ECO:0000256" key="8">
    <source>
        <dbReference type="ARBA" id="ARBA00023157"/>
    </source>
</evidence>
<evidence type="ECO:0000256" key="10">
    <source>
        <dbReference type="SAM" id="Phobius"/>
    </source>
</evidence>
<organism evidence="12 13">
    <name type="scientific">Fodinibius salsisoli</name>
    <dbReference type="NCBI Taxonomy" id="2820877"/>
    <lineage>
        <taxon>Bacteria</taxon>
        <taxon>Pseudomonadati</taxon>
        <taxon>Balneolota</taxon>
        <taxon>Balneolia</taxon>
        <taxon>Balneolales</taxon>
        <taxon>Balneolaceae</taxon>
        <taxon>Fodinibius</taxon>
    </lineage>
</organism>
<evidence type="ECO:0000256" key="5">
    <source>
        <dbReference type="ARBA" id="ARBA00022989"/>
    </source>
</evidence>
<proteinExistence type="inferred from homology"/>
<feature type="transmembrane region" description="Helical" evidence="10">
    <location>
        <begin position="198"/>
        <end position="221"/>
    </location>
</feature>
<keyword evidence="4" id="KW-0874">Quinone</keyword>
<keyword evidence="5 10" id="KW-1133">Transmembrane helix</keyword>
<feature type="transmembrane region" description="Helical" evidence="10">
    <location>
        <begin position="90"/>
        <end position="108"/>
    </location>
</feature>
<comment type="similarity">
    <text evidence="2">Belongs to the VKOR family.</text>
</comment>
<feature type="domain" description="Vitamin K epoxide reductase" evidence="11">
    <location>
        <begin position="118"/>
        <end position="246"/>
    </location>
</feature>
<reference evidence="12 13" key="1">
    <citation type="submission" date="2021-03" db="EMBL/GenBank/DDBJ databases">
        <title>Aliifodinibius sp. nov., a new bacterium isolated from saline soil.</title>
        <authorList>
            <person name="Galisteo C."/>
            <person name="De La Haba R."/>
            <person name="Sanchez-Porro C."/>
            <person name="Ventosa A."/>
        </authorList>
    </citation>
    <scope>NUCLEOTIDE SEQUENCE [LARGE SCALE GENOMIC DNA]</scope>
    <source>
        <strain evidence="12 13">1BSP15-2V2</strain>
    </source>
</reference>
<evidence type="ECO:0000256" key="7">
    <source>
        <dbReference type="ARBA" id="ARBA00023136"/>
    </source>
</evidence>
<sequence>MERLGINYKAARIKKEDLDRVESPYLFWSDEDSREPIIVRGQRNFPVNGRQDPRDKGAGEQAIILKAEPTDTIGDPKNEKQRANETFQRVMTGILLTALIGLILLTSIPAMSWMYGFLLLTALGGTTTGYLLIAKDIGITYDRVEAFCNTGRKTNCDRILSSEEANIFGGITLSDAASSYFLFQTLMIGLFIPLSGSIVSYYGVLALLSVLAIPAVIYSFYYQKVKAETWCRLCLIVDGILIIQAALFGYMYSEGMISFEIISTSSVILTLFLVAVIGTGKKYP</sequence>
<evidence type="ECO:0000313" key="12">
    <source>
        <dbReference type="EMBL" id="MCW9706165.1"/>
    </source>
</evidence>
<dbReference type="RefSeq" id="WP_265764865.1">
    <property type="nucleotide sequence ID" value="NZ_JAGGJA010000003.1"/>
</dbReference>
<evidence type="ECO:0000256" key="9">
    <source>
        <dbReference type="ARBA" id="ARBA00023284"/>
    </source>
</evidence>
<keyword evidence="7 10" id="KW-0472">Membrane</keyword>
<dbReference type="CDD" id="cd12921">
    <property type="entry name" value="VKOR_4"/>
    <property type="match status" value="1"/>
</dbReference>
<dbReference type="Gene3D" id="1.20.1440.130">
    <property type="entry name" value="VKOR domain"/>
    <property type="match status" value="1"/>
</dbReference>
<keyword evidence="3 10" id="KW-0812">Transmembrane</keyword>
<evidence type="ECO:0000256" key="3">
    <source>
        <dbReference type="ARBA" id="ARBA00022692"/>
    </source>
</evidence>
<feature type="transmembrane region" description="Helical" evidence="10">
    <location>
        <begin position="167"/>
        <end position="192"/>
    </location>
</feature>
<dbReference type="EMBL" id="JAGGJA010000003">
    <property type="protein sequence ID" value="MCW9706165.1"/>
    <property type="molecule type" value="Genomic_DNA"/>
</dbReference>
<dbReference type="Proteomes" id="UP001207918">
    <property type="component" value="Unassembled WGS sequence"/>
</dbReference>
<name>A0ABT3PJX6_9BACT</name>
<accession>A0ABT3PJX6</accession>
<dbReference type="Pfam" id="PF07884">
    <property type="entry name" value="VKOR"/>
    <property type="match status" value="1"/>
</dbReference>